<evidence type="ECO:0000313" key="4">
    <source>
        <dbReference type="Proteomes" id="UP000266198"/>
    </source>
</evidence>
<accession>A0AAX0QSQ2</accession>
<keyword evidence="4" id="KW-1185">Reference proteome</keyword>
<gene>
    <name evidence="1" type="ORF">B5C07_08050</name>
    <name evidence="2" type="ORF">CDL68_01375</name>
</gene>
<evidence type="ECO:0000313" key="2">
    <source>
        <dbReference type="EMBL" id="RIZ56218.1"/>
    </source>
</evidence>
<sequence>MLYEYEMKTFKNAEELKTKYPKIYNELLAEKGGGEWENEELFLFPTATDFAQYEVFEGWYGLGYFANEISGGNAPDLFEYIDYEELTPDLINSWDDSIFHKTKDNQIVRTGFGW</sequence>
<reference evidence="2 4" key="2">
    <citation type="submission" date="2017-06" db="EMBL/GenBank/DDBJ databases">
        <title>Identification of a new gene, sdsY, involved in staphylococcal internalization in non-professional phagocytic cells (NPPCs).</title>
        <authorList>
            <person name="Maali Y."/>
            <person name="Martins-Simoes P."/>
            <person name="Trouillet-Assant S."/>
            <person name="Laurent F."/>
            <person name="Diot A."/>
            <person name="Verhoeven P."/>
            <person name="Bouvard D."/>
            <person name="Vandenesch F."/>
            <person name="Bes M."/>
        </authorList>
    </citation>
    <scope>NUCLEOTIDE SEQUENCE [LARGE SCALE GENOMIC DNA]</scope>
    <source>
        <strain evidence="2 4">Heidy</strain>
    </source>
</reference>
<dbReference type="EMBL" id="MWUR01000010">
    <property type="protein sequence ID" value="PCF50150.1"/>
    <property type="molecule type" value="Genomic_DNA"/>
</dbReference>
<proteinExistence type="predicted"/>
<dbReference type="AlphaFoldDB" id="A0AAX0QSQ2"/>
<protein>
    <recommendedName>
        <fullName evidence="5">Phage protein</fullName>
    </recommendedName>
</protein>
<name>A0AAX0QSQ2_9STAP</name>
<dbReference type="EMBL" id="NIPK01000002">
    <property type="protein sequence ID" value="RIZ56218.1"/>
    <property type="molecule type" value="Genomic_DNA"/>
</dbReference>
<evidence type="ECO:0000313" key="3">
    <source>
        <dbReference type="Proteomes" id="UP000217473"/>
    </source>
</evidence>
<organism evidence="1 3">
    <name type="scientific">Staphylococcus delphini</name>
    <dbReference type="NCBI Taxonomy" id="53344"/>
    <lineage>
        <taxon>Bacteria</taxon>
        <taxon>Bacillati</taxon>
        <taxon>Bacillota</taxon>
        <taxon>Bacilli</taxon>
        <taxon>Bacillales</taxon>
        <taxon>Staphylococcaceae</taxon>
        <taxon>Staphylococcus</taxon>
        <taxon>Staphylococcus intermedius group</taxon>
    </lineage>
</organism>
<evidence type="ECO:0000313" key="1">
    <source>
        <dbReference type="EMBL" id="PCF50150.1"/>
    </source>
</evidence>
<dbReference type="Proteomes" id="UP000217473">
    <property type="component" value="Unassembled WGS sequence"/>
</dbReference>
<evidence type="ECO:0008006" key="5">
    <source>
        <dbReference type="Google" id="ProtNLM"/>
    </source>
</evidence>
<reference evidence="1 3" key="1">
    <citation type="journal article" date="2017" name="PLoS ONE">
        <title>Development of a real-time PCR for detection of Staphylococcus pseudintermedius using a novel automated comparison of whole-genome sequences.</title>
        <authorList>
            <person name="Verstappen K.M."/>
            <person name="Huijbregts L."/>
            <person name="Spaninks M."/>
            <person name="Wagenaar J.A."/>
            <person name="Fluit A.C."/>
            <person name="Duim B."/>
        </authorList>
    </citation>
    <scope>NUCLEOTIDE SEQUENCE [LARGE SCALE GENOMIC DNA]</scope>
    <source>
        <strain evidence="1 3">15S02591-1</strain>
    </source>
</reference>
<dbReference type="Proteomes" id="UP000266198">
    <property type="component" value="Unassembled WGS sequence"/>
</dbReference>
<comment type="caution">
    <text evidence="1">The sequence shown here is derived from an EMBL/GenBank/DDBJ whole genome shotgun (WGS) entry which is preliminary data.</text>
</comment>